<feature type="domain" description="TonB-dependent receptor plug" evidence="7">
    <location>
        <begin position="67"/>
        <end position="174"/>
    </location>
</feature>
<dbReference type="EMBL" id="JAIGNQ010000004">
    <property type="protein sequence ID" value="MBX7489693.1"/>
    <property type="molecule type" value="Genomic_DNA"/>
</dbReference>
<dbReference type="Pfam" id="PF00593">
    <property type="entry name" value="TonB_dep_Rec_b-barrel"/>
    <property type="match status" value="1"/>
</dbReference>
<reference evidence="8 9" key="1">
    <citation type="submission" date="2021-08" db="EMBL/GenBank/DDBJ databases">
        <title>Comparative Genomics Analysis of the Genus Qipengyuania Reveals Extensive Genetic Diversity and Metabolic Versatility, Including the Description of Fifteen Novel Species.</title>
        <authorList>
            <person name="Liu Y."/>
        </authorList>
    </citation>
    <scope>NUCLEOTIDE SEQUENCE [LARGE SCALE GENOMIC DNA]</scope>
    <source>
        <strain evidence="8 9">GH25</strain>
    </source>
</reference>
<keyword evidence="4" id="KW-0798">TonB box</keyword>
<protein>
    <submittedName>
        <fullName evidence="8">TonB-dependent receptor</fullName>
    </submittedName>
</protein>
<sequence>MNLKRKPSLVQFLAGASVAAMGASAPLAMAQDATAGDETSDEISQDEGDVIIVSGIRASLQDAMNIKRNAVGVVDAISAEDIGKFPDTNLAESLQRITGVSIDRQNGEGSRVTVRGFGPDFNLVLLNGRQMPASTLGDCCSAPASRSFDFANLASEGVAGVEVYKSGRASLPTGGIGSVINIKTPRPLDRPGFQGSIGVKGVLDYTFEDTKITPEVSGIISKTFADDTIGVLVTGSYQRRKASLSQFSVGEWREGYLATEGNWGSLAMPGDPRFDNIENRPEGDDIYQVPQNAAYDFTDIDRERINGQAVLQFQPSDQFTATLDYTFSQNTIDARTSSIGVWFNHGETSSSWTDGPVAGPNFYSEVFPAPDPGRNDAGKDLAITGAVAANRNINHSIGTNLEWNHPSGMRWVLDAHYSTAESKPTSPYGSNVAVGTSIFGVQSQTVDFTTDLPVISVNMYPGSEIDASNIRPSGNAFRNAYMKDRIIEASLRGGYDFDDSFIESLDFGVTFTDNKVRTAYGFLQNETWGGTLSADETPDDFFTPRSTSEDLQGMNGADSPNIIPTYYNIATEQLIDLLESSIGICSDPFVGVPLGEGCLAEYSVDRRLREKTLAPFVQSLHTFDLMADEAHLRLGLRYETTDVKSSALVPIPTGTEQSSENEIAIRTDDDVVGFTTFAGSYNNWLPAVDFDISPINDVVLRASYSHTITRPDYASLNGGLTINSPARPDGFGSGQSGNPNLLPYKSKNIDISAEWFYAPASYVSAGYFRKNVSNFIANATTQTPAFDLTNPSQGAAAQAARAALGEDATFAEILAYAAANNPEVVTFDADGNPVGLVGQPGDPELVFTLTQPFNSDQSATLDGFEFALQHSFWETGFGVILNYTIVNSDTDYDNTLQYTTSQFAVTGVSDSANAVLYYDKGGLQARVAYNWRDEFLSGYGLDPFYIEAYGQVDASASYEFSNGVTIFGEAINLLNEDRRGHRRADQAVYFAAPGHARYTAGLRFTW</sequence>
<dbReference type="InterPro" id="IPR000531">
    <property type="entry name" value="Beta-barrel_TonB"/>
</dbReference>
<dbReference type="InterPro" id="IPR012910">
    <property type="entry name" value="Plug_dom"/>
</dbReference>
<name>A0ABS7JJY3_9SPHN</name>
<keyword evidence="9" id="KW-1185">Reference proteome</keyword>
<organism evidence="8 9">
    <name type="scientific">Qipengyuania pacifica</name>
    <dbReference type="NCBI Taxonomy" id="2860199"/>
    <lineage>
        <taxon>Bacteria</taxon>
        <taxon>Pseudomonadati</taxon>
        <taxon>Pseudomonadota</taxon>
        <taxon>Alphaproteobacteria</taxon>
        <taxon>Sphingomonadales</taxon>
        <taxon>Erythrobacteraceae</taxon>
        <taxon>Qipengyuania</taxon>
    </lineage>
</organism>
<dbReference type="NCBIfam" id="TIGR01782">
    <property type="entry name" value="TonB-Xanth-Caul"/>
    <property type="match status" value="1"/>
</dbReference>
<gene>
    <name evidence="8" type="ORF">K3177_14325</name>
</gene>
<evidence type="ECO:0000256" key="3">
    <source>
        <dbReference type="ARBA" id="ARBA00023237"/>
    </source>
</evidence>
<dbReference type="InterPro" id="IPR037066">
    <property type="entry name" value="Plug_dom_sf"/>
</dbReference>
<comment type="subcellular location">
    <subcellularLocation>
        <location evidence="1 4">Cell outer membrane</location>
    </subcellularLocation>
</comment>
<dbReference type="RefSeq" id="WP_221598777.1">
    <property type="nucleotide sequence ID" value="NZ_JAIGNQ010000004.1"/>
</dbReference>
<accession>A0ABS7JJY3</accession>
<comment type="similarity">
    <text evidence="4">Belongs to the TonB-dependent receptor family.</text>
</comment>
<dbReference type="PANTHER" id="PTHR40980">
    <property type="entry name" value="PLUG DOMAIN-CONTAINING PROTEIN"/>
    <property type="match status" value="1"/>
</dbReference>
<evidence type="ECO:0000256" key="1">
    <source>
        <dbReference type="ARBA" id="ARBA00004442"/>
    </source>
</evidence>
<dbReference type="SUPFAM" id="SSF56935">
    <property type="entry name" value="Porins"/>
    <property type="match status" value="1"/>
</dbReference>
<feature type="signal peptide" evidence="5">
    <location>
        <begin position="1"/>
        <end position="30"/>
    </location>
</feature>
<evidence type="ECO:0000313" key="8">
    <source>
        <dbReference type="EMBL" id="MBX7489693.1"/>
    </source>
</evidence>
<feature type="chain" id="PRO_5047252521" evidence="5">
    <location>
        <begin position="31"/>
        <end position="1006"/>
    </location>
</feature>
<proteinExistence type="inferred from homology"/>
<dbReference type="InterPro" id="IPR036942">
    <property type="entry name" value="Beta-barrel_TonB_sf"/>
</dbReference>
<dbReference type="Gene3D" id="2.170.130.10">
    <property type="entry name" value="TonB-dependent receptor, plug domain"/>
    <property type="match status" value="1"/>
</dbReference>
<keyword evidence="5" id="KW-0732">Signal</keyword>
<evidence type="ECO:0000259" key="6">
    <source>
        <dbReference type="Pfam" id="PF00593"/>
    </source>
</evidence>
<dbReference type="Pfam" id="PF07715">
    <property type="entry name" value="Plug"/>
    <property type="match status" value="1"/>
</dbReference>
<evidence type="ECO:0000256" key="2">
    <source>
        <dbReference type="ARBA" id="ARBA00023136"/>
    </source>
</evidence>
<evidence type="ECO:0000313" key="9">
    <source>
        <dbReference type="Proteomes" id="UP000776651"/>
    </source>
</evidence>
<evidence type="ECO:0000256" key="5">
    <source>
        <dbReference type="SAM" id="SignalP"/>
    </source>
</evidence>
<evidence type="ECO:0000256" key="4">
    <source>
        <dbReference type="RuleBase" id="RU003357"/>
    </source>
</evidence>
<feature type="domain" description="TonB-dependent receptor-like beta-barrel" evidence="6">
    <location>
        <begin position="453"/>
        <end position="973"/>
    </location>
</feature>
<keyword evidence="8" id="KW-0675">Receptor</keyword>
<dbReference type="Gene3D" id="2.40.170.20">
    <property type="entry name" value="TonB-dependent receptor, beta-barrel domain"/>
    <property type="match status" value="1"/>
</dbReference>
<keyword evidence="2 4" id="KW-0472">Membrane</keyword>
<evidence type="ECO:0000259" key="7">
    <source>
        <dbReference type="Pfam" id="PF07715"/>
    </source>
</evidence>
<comment type="caution">
    <text evidence="8">The sequence shown here is derived from an EMBL/GenBank/DDBJ whole genome shotgun (WGS) entry which is preliminary data.</text>
</comment>
<dbReference type="Proteomes" id="UP000776651">
    <property type="component" value="Unassembled WGS sequence"/>
</dbReference>
<dbReference type="PANTHER" id="PTHR40980:SF3">
    <property type="entry name" value="TONB-DEPENDENT RECEPTOR-LIKE BETA-BARREL DOMAIN-CONTAINING PROTEIN"/>
    <property type="match status" value="1"/>
</dbReference>
<dbReference type="InterPro" id="IPR010104">
    <property type="entry name" value="TonB_rcpt_bac"/>
</dbReference>
<keyword evidence="3" id="KW-0998">Cell outer membrane</keyword>